<dbReference type="OrthoDB" id="283424at2759"/>
<dbReference type="InterPro" id="IPR039848">
    <property type="entry name" value="Ribosomal_mS35_mt"/>
</dbReference>
<evidence type="ECO:0000256" key="1">
    <source>
        <dbReference type="SAM" id="MobiDB-lite"/>
    </source>
</evidence>
<dbReference type="EMBL" id="NESQ01000105">
    <property type="protein sequence ID" value="PUU78868.1"/>
    <property type="molecule type" value="Genomic_DNA"/>
</dbReference>
<sequence>MASPFFSRTTRLLPFHRAVIPTPPTIRPLTTTPTPAYDHPILISTTTQPPSSSPSDGRDPNELEEKDWDGDDFTSSGHAELLRHREARAYARLAMYEMPLLSKLSKPFLPPSRAEVLRFRYTTYFGETHPAEKKVVVEFAPRDLSDLTEVQRGKLVKLVGARFDPVRGIVKISCEMFALQAQNKRYLSDLVDRLVLEAKDDRDDFSDIPFDFRHYTAKLKRPKARFPKAWRMDEGRAARIKEERAAFVKLFEGGT</sequence>
<feature type="region of interest" description="Disordered" evidence="1">
    <location>
        <begin position="22"/>
        <end position="75"/>
    </location>
</feature>
<dbReference type="GO" id="GO:0005763">
    <property type="term" value="C:mitochondrial small ribosomal subunit"/>
    <property type="evidence" value="ECO:0007669"/>
    <property type="project" value="TreeGrafter"/>
</dbReference>
<gene>
    <name evidence="3" type="ORF">B9Z19DRAFT_1083170</name>
</gene>
<feature type="domain" description="Small ribosomal subunit protein mS35 mitochondrial conserved" evidence="2">
    <location>
        <begin position="107"/>
        <end position="230"/>
    </location>
</feature>
<accession>A0A2T6ZTQ6</accession>
<feature type="compositionally biased region" description="Low complexity" evidence="1">
    <location>
        <begin position="44"/>
        <end position="55"/>
    </location>
</feature>
<name>A0A2T6ZTQ6_TUBBO</name>
<keyword evidence="4" id="KW-1185">Reference proteome</keyword>
<protein>
    <submittedName>
        <fullName evidence="3">Mitochondrial ribosomal subunit protein-domain-containing protein</fullName>
    </submittedName>
</protein>
<reference evidence="3 4" key="1">
    <citation type="submission" date="2017-04" db="EMBL/GenBank/DDBJ databases">
        <title>Draft genome sequence of Tuber borchii Vittad., a whitish edible truffle.</title>
        <authorList>
            <consortium name="DOE Joint Genome Institute"/>
            <person name="Murat C."/>
            <person name="Kuo A."/>
            <person name="Barry K.W."/>
            <person name="Clum A."/>
            <person name="Dockter R.B."/>
            <person name="Fauchery L."/>
            <person name="Iotti M."/>
            <person name="Kohler A."/>
            <person name="Labutti K."/>
            <person name="Lindquist E.A."/>
            <person name="Lipzen A."/>
            <person name="Ohm R.A."/>
            <person name="Wang M."/>
            <person name="Grigoriev I.V."/>
            <person name="Zambonelli A."/>
            <person name="Martin F.M."/>
        </authorList>
    </citation>
    <scope>NUCLEOTIDE SEQUENCE [LARGE SCALE GENOMIC DNA]</scope>
    <source>
        <strain evidence="3 4">Tbo3840</strain>
    </source>
</reference>
<organism evidence="3 4">
    <name type="scientific">Tuber borchii</name>
    <name type="common">White truffle</name>
    <dbReference type="NCBI Taxonomy" id="42251"/>
    <lineage>
        <taxon>Eukaryota</taxon>
        <taxon>Fungi</taxon>
        <taxon>Dikarya</taxon>
        <taxon>Ascomycota</taxon>
        <taxon>Pezizomycotina</taxon>
        <taxon>Pezizomycetes</taxon>
        <taxon>Pezizales</taxon>
        <taxon>Tuberaceae</taxon>
        <taxon>Tuber</taxon>
    </lineage>
</organism>
<evidence type="ECO:0000259" key="2">
    <source>
        <dbReference type="Pfam" id="PF10213"/>
    </source>
</evidence>
<evidence type="ECO:0000313" key="3">
    <source>
        <dbReference type="EMBL" id="PUU78868.1"/>
    </source>
</evidence>
<dbReference type="GO" id="GO:0003735">
    <property type="term" value="F:structural constituent of ribosome"/>
    <property type="evidence" value="ECO:0007669"/>
    <property type="project" value="InterPro"/>
</dbReference>
<proteinExistence type="predicted"/>
<dbReference type="STRING" id="42251.A0A2T6ZTQ6"/>
<dbReference type="InterPro" id="IPR019349">
    <property type="entry name" value="Ribosomal_mS35_mit"/>
</dbReference>
<dbReference type="GO" id="GO:0032543">
    <property type="term" value="P:mitochondrial translation"/>
    <property type="evidence" value="ECO:0007669"/>
    <property type="project" value="InterPro"/>
</dbReference>
<dbReference type="Proteomes" id="UP000244722">
    <property type="component" value="Unassembled WGS sequence"/>
</dbReference>
<dbReference type="Pfam" id="PF10213">
    <property type="entry name" value="MRP-S28"/>
    <property type="match status" value="1"/>
</dbReference>
<comment type="caution">
    <text evidence="3">The sequence shown here is derived from an EMBL/GenBank/DDBJ whole genome shotgun (WGS) entry which is preliminary data.</text>
</comment>
<dbReference type="PANTHER" id="PTHR13490:SF0">
    <property type="entry name" value="SMALL RIBOSOMAL SUBUNIT PROTEIN MS35"/>
    <property type="match status" value="1"/>
</dbReference>
<evidence type="ECO:0000313" key="4">
    <source>
        <dbReference type="Proteomes" id="UP000244722"/>
    </source>
</evidence>
<dbReference type="AlphaFoldDB" id="A0A2T6ZTQ6"/>
<dbReference type="PANTHER" id="PTHR13490">
    <property type="entry name" value="MITOCHONDRIAL 28S RIBOSOMAL PROTEIN S28"/>
    <property type="match status" value="1"/>
</dbReference>